<feature type="compositionally biased region" description="Acidic residues" evidence="1">
    <location>
        <begin position="138"/>
        <end position="147"/>
    </location>
</feature>
<accession>A0A840SEB1</accession>
<sequence length="527" mass="59452">MKKFTFTKIALLIFFSASMISCAGDPEPQPEPVQELQDDAEAENLQVDFTAPIEEPAIFESETESAVESSNLEPIDDEEGFYMSDKTVLENTDSSEDTGAAEEASEGSTTYEPGETYYKKYFPKENDENYSNPYLEADPFEGEDFSTDQDSSAPLTDNTEEDNDTSEENATDDDGFPEEKQDETEYTETESREETLENQEENNTSDTETAETESEDEEEISIPVPSRSVTIKKNQYLEIKYPGSGWVYLGETDDTSMMRYFGRKRNSGNTSFTLRARDEGTTLLHFYKNDALTDEFIDDYLEVTVSGTDNKESRVTAPDYETAVPPAPKNRKHNSHNTVPEYPEISETVESSSIDITPYGPDETGNKTENTKTASDTSVRNERKNDSNIATVIQNTDSTDSAVSTKKSSRTETSEKPDSTSAESKNETITDGLSADELLEKAQAAFDNGEYEKTLNYLDAFFDKSTEKIDSGLFLQAQTYESNSSVRNLKNALETYETIVRDYPQSINWTKAYERMTYLKRFYFNIR</sequence>
<name>A0A840SEB1_9SPIR</name>
<dbReference type="EMBL" id="CP031517">
    <property type="protein sequence ID" value="QOS39797.1"/>
    <property type="molecule type" value="Genomic_DNA"/>
</dbReference>
<reference evidence="4 6" key="1">
    <citation type="submission" date="2018-08" db="EMBL/GenBank/DDBJ databases">
        <title>The first complete genome of Treponema rectale (CHPAT), a commensal spirochete of the bovine rectum.</title>
        <authorList>
            <person name="Staton G.J."/>
            <person name="Clegg S.R."/>
            <person name="Carter S.D."/>
            <person name="Radford A.D."/>
            <person name="Darby A."/>
            <person name="Hall N."/>
            <person name="Birtles R.J."/>
            <person name="Evans N.J."/>
        </authorList>
    </citation>
    <scope>NUCLEOTIDE SEQUENCE [LARGE SCALE GENOMIC DNA]</scope>
    <source>
        <strain evidence="4 6">CHPA</strain>
    </source>
</reference>
<dbReference type="Proteomes" id="UP000593591">
    <property type="component" value="Chromosome"/>
</dbReference>
<feature type="signal peptide" evidence="2">
    <location>
        <begin position="1"/>
        <end position="23"/>
    </location>
</feature>
<protein>
    <recommendedName>
        <fullName evidence="7">Outer membrane lipoprotein BamD-like domain-containing protein</fullName>
    </recommendedName>
</protein>
<evidence type="ECO:0000313" key="6">
    <source>
        <dbReference type="Proteomes" id="UP000593591"/>
    </source>
</evidence>
<feature type="region of interest" description="Disordered" evidence="1">
    <location>
        <begin position="320"/>
        <end position="434"/>
    </location>
</feature>
<feature type="compositionally biased region" description="Acidic residues" evidence="1">
    <location>
        <begin position="93"/>
        <end position="105"/>
    </location>
</feature>
<feature type="compositionally biased region" description="Basic and acidic residues" evidence="1">
    <location>
        <begin position="409"/>
        <end position="428"/>
    </location>
</feature>
<dbReference type="PROSITE" id="PS51257">
    <property type="entry name" value="PROKAR_LIPOPROTEIN"/>
    <property type="match status" value="1"/>
</dbReference>
<feature type="region of interest" description="Disordered" evidence="1">
    <location>
        <begin position="58"/>
        <end position="225"/>
    </location>
</feature>
<keyword evidence="5" id="KW-1185">Reference proteome</keyword>
<dbReference type="AlphaFoldDB" id="A0A840SEB1"/>
<proteinExistence type="predicted"/>
<evidence type="ECO:0000313" key="4">
    <source>
        <dbReference type="EMBL" id="QOS39797.1"/>
    </source>
</evidence>
<feature type="compositionally biased region" description="Acidic residues" evidence="1">
    <location>
        <begin position="158"/>
        <end position="188"/>
    </location>
</feature>
<dbReference type="Proteomes" id="UP000578697">
    <property type="component" value="Unassembled WGS sequence"/>
</dbReference>
<evidence type="ECO:0000256" key="2">
    <source>
        <dbReference type="SAM" id="SignalP"/>
    </source>
</evidence>
<organism evidence="3 5">
    <name type="scientific">Treponema rectale</name>
    <dbReference type="NCBI Taxonomy" id="744512"/>
    <lineage>
        <taxon>Bacteria</taxon>
        <taxon>Pseudomonadati</taxon>
        <taxon>Spirochaetota</taxon>
        <taxon>Spirochaetia</taxon>
        <taxon>Spirochaetales</taxon>
        <taxon>Treponemataceae</taxon>
        <taxon>Treponema</taxon>
    </lineage>
</organism>
<gene>
    <name evidence="4" type="ORF">DYE49_04715</name>
    <name evidence="3" type="ORF">HNP77_000862</name>
</gene>
<dbReference type="RefSeq" id="WP_184651935.1">
    <property type="nucleotide sequence ID" value="NZ_JACHFR010000001.1"/>
</dbReference>
<evidence type="ECO:0000313" key="5">
    <source>
        <dbReference type="Proteomes" id="UP000578697"/>
    </source>
</evidence>
<dbReference type="KEGG" id="trc:DYE49_04715"/>
<keyword evidence="2" id="KW-0732">Signal</keyword>
<evidence type="ECO:0000256" key="1">
    <source>
        <dbReference type="SAM" id="MobiDB-lite"/>
    </source>
</evidence>
<evidence type="ECO:0000313" key="3">
    <source>
        <dbReference type="EMBL" id="MBB5218518.1"/>
    </source>
</evidence>
<dbReference type="InterPro" id="IPR011990">
    <property type="entry name" value="TPR-like_helical_dom_sf"/>
</dbReference>
<feature type="compositionally biased region" description="Polar residues" evidence="1">
    <location>
        <begin position="387"/>
        <end position="403"/>
    </location>
</feature>
<evidence type="ECO:0008006" key="7">
    <source>
        <dbReference type="Google" id="ProtNLM"/>
    </source>
</evidence>
<feature type="chain" id="PRO_5036240836" description="Outer membrane lipoprotein BamD-like domain-containing protein" evidence="2">
    <location>
        <begin position="24"/>
        <end position="527"/>
    </location>
</feature>
<reference evidence="3 5" key="2">
    <citation type="submission" date="2020-08" db="EMBL/GenBank/DDBJ databases">
        <title>Genomic Encyclopedia of Type Strains, Phase IV (KMG-IV): sequencing the most valuable type-strain genomes for metagenomic binning, comparative biology and taxonomic classification.</title>
        <authorList>
            <person name="Goeker M."/>
        </authorList>
    </citation>
    <scope>NUCLEOTIDE SEQUENCE [LARGE SCALE GENOMIC DNA]</scope>
    <source>
        <strain evidence="3 5">DSM 103679</strain>
    </source>
</reference>
<dbReference type="Gene3D" id="1.25.40.10">
    <property type="entry name" value="Tetratricopeptide repeat domain"/>
    <property type="match status" value="1"/>
</dbReference>
<feature type="compositionally biased region" description="Acidic residues" evidence="1">
    <location>
        <begin position="208"/>
        <end position="220"/>
    </location>
</feature>
<dbReference type="EMBL" id="JACHFR010000001">
    <property type="protein sequence ID" value="MBB5218518.1"/>
    <property type="molecule type" value="Genomic_DNA"/>
</dbReference>